<gene>
    <name evidence="4" type="ORF">CSB45_00030</name>
</gene>
<evidence type="ECO:0000259" key="3">
    <source>
        <dbReference type="Pfam" id="PF00155"/>
    </source>
</evidence>
<reference evidence="4 5" key="1">
    <citation type="submission" date="2017-10" db="EMBL/GenBank/DDBJ databases">
        <title>Novel microbial diversity and functional potential in the marine mammal oral microbiome.</title>
        <authorList>
            <person name="Dudek N.K."/>
            <person name="Sun C.L."/>
            <person name="Burstein D."/>
            <person name="Kantor R.S."/>
            <person name="Aliaga Goltsman D.S."/>
            <person name="Bik E.M."/>
            <person name="Thomas B.C."/>
            <person name="Banfield J.F."/>
            <person name="Relman D.A."/>
        </authorList>
    </citation>
    <scope>NUCLEOTIDE SEQUENCE [LARGE SCALE GENOMIC DNA]</scope>
    <source>
        <strain evidence="4">DOLZORAL124_49_17</strain>
    </source>
</reference>
<dbReference type="InterPro" id="IPR015422">
    <property type="entry name" value="PyrdxlP-dep_Trfase_small"/>
</dbReference>
<dbReference type="EMBL" id="PDPS01000001">
    <property type="protein sequence ID" value="PID60894.1"/>
    <property type="molecule type" value="Genomic_DNA"/>
</dbReference>
<evidence type="ECO:0000313" key="4">
    <source>
        <dbReference type="EMBL" id="PID60894.1"/>
    </source>
</evidence>
<dbReference type="InterPro" id="IPR015421">
    <property type="entry name" value="PyrdxlP-dep_Trfase_major"/>
</dbReference>
<dbReference type="Pfam" id="PF00155">
    <property type="entry name" value="Aminotran_1_2"/>
    <property type="match status" value="1"/>
</dbReference>
<accession>A0A2G6EFQ7</accession>
<organism evidence="4 5">
    <name type="scientific">candidate division KSB3 bacterium</name>
    <dbReference type="NCBI Taxonomy" id="2044937"/>
    <lineage>
        <taxon>Bacteria</taxon>
        <taxon>candidate division KSB3</taxon>
    </lineage>
</organism>
<feature type="domain" description="Aminotransferase class I/classII large" evidence="3">
    <location>
        <begin position="18"/>
        <end position="341"/>
    </location>
</feature>
<keyword evidence="4" id="KW-0808">Transferase</keyword>
<dbReference type="CDD" id="cd00609">
    <property type="entry name" value="AAT_like"/>
    <property type="match status" value="1"/>
</dbReference>
<dbReference type="InterPro" id="IPR004839">
    <property type="entry name" value="Aminotransferase_I/II_large"/>
</dbReference>
<evidence type="ECO:0000313" key="5">
    <source>
        <dbReference type="Proteomes" id="UP000229740"/>
    </source>
</evidence>
<proteinExistence type="predicted"/>
<comment type="caution">
    <text evidence="4">The sequence shown here is derived from an EMBL/GenBank/DDBJ whole genome shotgun (WGS) entry which is preliminary data.</text>
</comment>
<dbReference type="AlphaFoldDB" id="A0A2G6EFQ7"/>
<dbReference type="GO" id="GO:0030170">
    <property type="term" value="F:pyridoxal phosphate binding"/>
    <property type="evidence" value="ECO:0007669"/>
    <property type="project" value="InterPro"/>
</dbReference>
<dbReference type="Gene3D" id="3.90.1150.10">
    <property type="entry name" value="Aspartate Aminotransferase, domain 1"/>
    <property type="match status" value="1"/>
</dbReference>
<dbReference type="PANTHER" id="PTHR42885:SF1">
    <property type="entry name" value="THREONINE-PHOSPHATE DECARBOXYLASE"/>
    <property type="match status" value="1"/>
</dbReference>
<protein>
    <submittedName>
        <fullName evidence="4">Aspartate aminotransferase</fullName>
    </submittedName>
</protein>
<dbReference type="InterPro" id="IPR015424">
    <property type="entry name" value="PyrdxlP-dep_Trfase"/>
</dbReference>
<evidence type="ECO:0000256" key="2">
    <source>
        <dbReference type="ARBA" id="ARBA00022898"/>
    </source>
</evidence>
<dbReference type="Gene3D" id="3.40.640.10">
    <property type="entry name" value="Type I PLP-dependent aspartate aminotransferase-like (Major domain)"/>
    <property type="match status" value="1"/>
</dbReference>
<comment type="cofactor">
    <cofactor evidence="1">
        <name>pyridoxal 5'-phosphate</name>
        <dbReference type="ChEBI" id="CHEBI:597326"/>
    </cofactor>
</comment>
<keyword evidence="4" id="KW-0032">Aminotransferase</keyword>
<dbReference type="Proteomes" id="UP000229740">
    <property type="component" value="Unassembled WGS sequence"/>
</dbReference>
<dbReference type="PANTHER" id="PTHR42885">
    <property type="entry name" value="HISTIDINOL-PHOSPHATE AMINOTRANSFERASE-RELATED"/>
    <property type="match status" value="1"/>
</dbReference>
<keyword evidence="2" id="KW-0663">Pyridoxal phosphate</keyword>
<dbReference type="GO" id="GO:0008483">
    <property type="term" value="F:transaminase activity"/>
    <property type="evidence" value="ECO:0007669"/>
    <property type="project" value="UniProtKB-KW"/>
</dbReference>
<sequence>MKHGGDILSCQQLYNGPIVDFSSNINPLGYPKILDELIPQGLSALTAYPDMYYRALRCSIADYLGCQPDQVLVGNGSMEILEHFCREAKRVVICIPSFSEYEERALVHRKAVRKIPFAEDFTLTARLLDGELREGDVLIAGNPNNPNGLRIAQPELEEIQQLAERQKAFLVLDEAFFEFCPDDYDSIQLFSGKKNVCVIRAATKFFGLPGLRLGYACAVEAVARCYADSALPWRINAFADLAGRSIFTQDDYIRRSKKLIEEQRRWMLAQLKLLKGVQVFPTDSNFILVRLLELDEDELFKQLIRKGLMIRKASSFEGLGKDFVRIAVKNPADNQRLLTALQAADC</sequence>
<evidence type="ECO:0000256" key="1">
    <source>
        <dbReference type="ARBA" id="ARBA00001933"/>
    </source>
</evidence>
<dbReference type="SUPFAM" id="SSF53383">
    <property type="entry name" value="PLP-dependent transferases"/>
    <property type="match status" value="1"/>
</dbReference>
<name>A0A2G6EFQ7_9BACT</name>